<sequence>MATPHNAAKPGDIAETILLPGDPLRAKFIADNFLEDVKEYNTVRNMFGYTGTYKGKKVSVQGTGMGMPSIGIYAHELIHFYGCKNLIRIGSAGSMREDLPLRHIVFGMGACTNSNFASQFNLPGTYAPIASYELLEKAVAAAKSHGADYRVGNILSSDIFYNADPTVTEKWSKMNVLAVEMEAAALYMEAAAAGVNALAMVTISDNLITGEETTAEERQNTFTKMMEVALELA</sequence>
<comment type="caution">
    <text evidence="1">The sequence shown here is derived from an EMBL/GenBank/DDBJ whole genome shotgun (WGS) entry which is preliminary data.</text>
</comment>
<evidence type="ECO:0000313" key="2">
    <source>
        <dbReference type="Proteomes" id="UP000224460"/>
    </source>
</evidence>
<reference evidence="1" key="1">
    <citation type="submission" date="2017-10" db="EMBL/GenBank/DDBJ databases">
        <title>Genome sequence of cellulolytic Lachnospiraceae bacterium XHS1971 isolated from hotspring sediment.</title>
        <authorList>
            <person name="Vasudevan G."/>
            <person name="Joshi A.J."/>
            <person name="Hivarkar S."/>
            <person name="Lanjekar V.B."/>
            <person name="Dhakephalkar P.K."/>
            <person name="Dagar S."/>
        </authorList>
    </citation>
    <scope>NUCLEOTIDE SEQUENCE</scope>
    <source>
        <strain evidence="1">XHS1971</strain>
    </source>
</reference>
<protein>
    <submittedName>
        <fullName evidence="1">Purine-nucleoside phosphorylase</fullName>
    </submittedName>
</protein>
<accession>A0AC61DAS2</accession>
<keyword evidence="2" id="KW-1185">Reference proteome</keyword>
<evidence type="ECO:0000313" key="1">
    <source>
        <dbReference type="EMBL" id="PHV69801.1"/>
    </source>
</evidence>
<proteinExistence type="predicted"/>
<organism evidence="1 2">
    <name type="scientific">Sporanaerobium hydrogeniformans</name>
    <dbReference type="NCBI Taxonomy" id="3072179"/>
    <lineage>
        <taxon>Bacteria</taxon>
        <taxon>Bacillati</taxon>
        <taxon>Bacillota</taxon>
        <taxon>Clostridia</taxon>
        <taxon>Lachnospirales</taxon>
        <taxon>Lachnospiraceae</taxon>
        <taxon>Sporanaerobium</taxon>
    </lineage>
</organism>
<dbReference type="Proteomes" id="UP000224460">
    <property type="component" value="Unassembled WGS sequence"/>
</dbReference>
<dbReference type="EMBL" id="PEDL01000018">
    <property type="protein sequence ID" value="PHV69801.1"/>
    <property type="molecule type" value="Genomic_DNA"/>
</dbReference>
<name>A0AC61DAS2_9FIRM</name>
<gene>
    <name evidence="1" type="primary">deoD</name>
    <name evidence="1" type="ORF">CS063_13875</name>
</gene>